<dbReference type="Gramene" id="Ma07_t26080.1">
    <property type="protein sequence ID" value="Ma07_p26080.1"/>
    <property type="gene ID" value="Ma07_g26080"/>
</dbReference>
<sequence>MDVVSSRLCKNEVALLLCH</sequence>
<organism evidence="1 2">
    <name type="scientific">Musa acuminata subsp. malaccensis</name>
    <name type="common">Wild banana</name>
    <name type="synonym">Musa malaccensis</name>
    <dbReference type="NCBI Taxonomy" id="214687"/>
    <lineage>
        <taxon>Eukaryota</taxon>
        <taxon>Viridiplantae</taxon>
        <taxon>Streptophyta</taxon>
        <taxon>Embryophyta</taxon>
        <taxon>Tracheophyta</taxon>
        <taxon>Spermatophyta</taxon>
        <taxon>Magnoliopsida</taxon>
        <taxon>Liliopsida</taxon>
        <taxon>Zingiberales</taxon>
        <taxon>Musaceae</taxon>
        <taxon>Musa</taxon>
    </lineage>
</organism>
<evidence type="ECO:0000313" key="1">
    <source>
        <dbReference type="EnsemblPlants" id="Ma07_p26080.1"/>
    </source>
</evidence>
<keyword evidence="2" id="KW-1185">Reference proteome</keyword>
<dbReference type="Proteomes" id="UP000012960">
    <property type="component" value="Unplaced"/>
</dbReference>
<evidence type="ECO:0000313" key="2">
    <source>
        <dbReference type="Proteomes" id="UP000012960"/>
    </source>
</evidence>
<name>A0A804K003_MUSAM</name>
<protein>
    <submittedName>
        <fullName evidence="1">Uncharacterized protein</fullName>
    </submittedName>
</protein>
<accession>A0A804K003</accession>
<dbReference type="EnsemblPlants" id="Ma07_t26080.1">
    <property type="protein sequence ID" value="Ma07_p26080.1"/>
    <property type="gene ID" value="Ma07_g26080"/>
</dbReference>
<reference evidence="1" key="1">
    <citation type="submission" date="2021-05" db="UniProtKB">
        <authorList>
            <consortium name="EnsemblPlants"/>
        </authorList>
    </citation>
    <scope>IDENTIFICATION</scope>
    <source>
        <strain evidence="1">subsp. malaccensis</strain>
    </source>
</reference>
<dbReference type="InParanoid" id="A0A804K003"/>
<proteinExistence type="predicted"/>
<dbReference type="AlphaFoldDB" id="A0A804K003"/>